<gene>
    <name evidence="5" type="ORF">ACJMK2_034955</name>
</gene>
<organism evidence="5 6">
    <name type="scientific">Sinanodonta woodiana</name>
    <name type="common">Chinese pond mussel</name>
    <name type="synonym">Anodonta woodiana</name>
    <dbReference type="NCBI Taxonomy" id="1069815"/>
    <lineage>
        <taxon>Eukaryota</taxon>
        <taxon>Metazoa</taxon>
        <taxon>Spiralia</taxon>
        <taxon>Lophotrochozoa</taxon>
        <taxon>Mollusca</taxon>
        <taxon>Bivalvia</taxon>
        <taxon>Autobranchia</taxon>
        <taxon>Heteroconchia</taxon>
        <taxon>Palaeoheterodonta</taxon>
        <taxon>Unionida</taxon>
        <taxon>Unionoidea</taxon>
        <taxon>Unionidae</taxon>
        <taxon>Unioninae</taxon>
        <taxon>Sinanodonta</taxon>
    </lineage>
</organism>
<reference evidence="5 6" key="1">
    <citation type="submission" date="2024-11" db="EMBL/GenBank/DDBJ databases">
        <title>Chromosome-level genome assembly of the freshwater bivalve Anodonta woodiana.</title>
        <authorList>
            <person name="Chen X."/>
        </authorList>
    </citation>
    <scope>NUCLEOTIDE SEQUENCE [LARGE SCALE GENOMIC DNA]</scope>
    <source>
        <strain evidence="5">MN2024</strain>
        <tissue evidence="5">Gills</tissue>
    </source>
</reference>
<evidence type="ECO:0000313" key="5">
    <source>
        <dbReference type="EMBL" id="KAL3877218.1"/>
    </source>
</evidence>
<dbReference type="EMBL" id="JBJQND010000005">
    <property type="protein sequence ID" value="KAL3877218.1"/>
    <property type="molecule type" value="Genomic_DNA"/>
</dbReference>
<evidence type="ECO:0000256" key="2">
    <source>
        <dbReference type="ARBA" id="ARBA00023180"/>
    </source>
</evidence>
<dbReference type="AlphaFoldDB" id="A0ABD3WVF2"/>
<keyword evidence="3" id="KW-1133">Transmembrane helix</keyword>
<keyword evidence="6" id="KW-1185">Reference proteome</keyword>
<proteinExistence type="predicted"/>
<feature type="chain" id="PRO_5044793040" description="Protein sleepless" evidence="4">
    <location>
        <begin position="23"/>
        <end position="140"/>
    </location>
</feature>
<dbReference type="PANTHER" id="PTHR33562">
    <property type="entry name" value="ATILLA, ISOFORM B-RELATED-RELATED"/>
    <property type="match status" value="1"/>
</dbReference>
<evidence type="ECO:0000256" key="3">
    <source>
        <dbReference type="SAM" id="Phobius"/>
    </source>
</evidence>
<sequence>MKLAEAILAGFILILLAVPGFGFSCFQCNSTLDTNCQEIFDHENPNNPVVSSQCMMYDAKYCIKVTGLWGGIVGTHRFCSARDLGQQCQDMRFPDHDRLYRACVFTCSADGCNGASTIFSTMSVIITTAVAILIPVIRVL</sequence>
<dbReference type="PROSITE" id="PS51257">
    <property type="entry name" value="PROKAR_LIPOPROTEIN"/>
    <property type="match status" value="1"/>
</dbReference>
<accession>A0ABD3WVF2</accession>
<dbReference type="CDD" id="cd23590">
    <property type="entry name" value="TFP_LU_ECD_Bou"/>
    <property type="match status" value="1"/>
</dbReference>
<dbReference type="Proteomes" id="UP001634394">
    <property type="component" value="Unassembled WGS sequence"/>
</dbReference>
<protein>
    <recommendedName>
        <fullName evidence="7">Protein sleepless</fullName>
    </recommendedName>
</protein>
<keyword evidence="3" id="KW-0472">Membrane</keyword>
<dbReference type="InterPro" id="IPR050975">
    <property type="entry name" value="Sleep_regulator"/>
</dbReference>
<dbReference type="Pfam" id="PF17064">
    <property type="entry name" value="QVR"/>
    <property type="match status" value="1"/>
</dbReference>
<keyword evidence="3" id="KW-0812">Transmembrane</keyword>
<name>A0ABD3WVF2_SINWO</name>
<evidence type="ECO:0000256" key="1">
    <source>
        <dbReference type="ARBA" id="ARBA00022729"/>
    </source>
</evidence>
<evidence type="ECO:0008006" key="7">
    <source>
        <dbReference type="Google" id="ProtNLM"/>
    </source>
</evidence>
<dbReference type="InterPro" id="IPR031424">
    <property type="entry name" value="QVR-like"/>
</dbReference>
<evidence type="ECO:0000256" key="4">
    <source>
        <dbReference type="SAM" id="SignalP"/>
    </source>
</evidence>
<evidence type="ECO:0000313" key="6">
    <source>
        <dbReference type="Proteomes" id="UP001634394"/>
    </source>
</evidence>
<keyword evidence="1 4" id="KW-0732">Signal</keyword>
<feature type="signal peptide" evidence="4">
    <location>
        <begin position="1"/>
        <end position="22"/>
    </location>
</feature>
<feature type="transmembrane region" description="Helical" evidence="3">
    <location>
        <begin position="118"/>
        <end position="137"/>
    </location>
</feature>
<dbReference type="PANTHER" id="PTHR33562:SF18">
    <property type="entry name" value="BOUDIN-RELATED"/>
    <property type="match status" value="1"/>
</dbReference>
<keyword evidence="2" id="KW-0325">Glycoprotein</keyword>
<comment type="caution">
    <text evidence="5">The sequence shown here is derived from an EMBL/GenBank/DDBJ whole genome shotgun (WGS) entry which is preliminary data.</text>
</comment>